<evidence type="ECO:0000313" key="1">
    <source>
        <dbReference type="EMBL" id="EQD53307.1"/>
    </source>
</evidence>
<organism evidence="1">
    <name type="scientific">mine drainage metagenome</name>
    <dbReference type="NCBI Taxonomy" id="410659"/>
    <lineage>
        <taxon>unclassified sequences</taxon>
        <taxon>metagenomes</taxon>
        <taxon>ecological metagenomes</taxon>
    </lineage>
</organism>
<dbReference type="AlphaFoldDB" id="T1A8H4"/>
<dbReference type="InterPro" id="IPR008878">
    <property type="entry name" value="Transposase_IS66_Orf2"/>
</dbReference>
<dbReference type="Pfam" id="PF05717">
    <property type="entry name" value="TnpB_IS66"/>
    <property type="match status" value="1"/>
</dbReference>
<accession>T1A8H4</accession>
<sequence>MRLWGEDVQVYLYRESIDMRRGRNGLAALVQEAMKLDPFGSGLFVFVGRRRNAVKLLRWHRNGFWVCHKVIEGREKFIWPRLIEQEVVTLSAEQLEWLLDGYDIFRQPHQMLRFSRAA</sequence>
<dbReference type="PANTHER" id="PTHR36455">
    <property type="match status" value="1"/>
</dbReference>
<dbReference type="PANTHER" id="PTHR36455:SF1">
    <property type="entry name" value="BLR8292 PROTEIN"/>
    <property type="match status" value="1"/>
</dbReference>
<protein>
    <submittedName>
        <fullName evidence="1">Transposase (Putative), IS66 Orf2 like protein</fullName>
    </submittedName>
</protein>
<gene>
    <name evidence="1" type="ORF">B2A_06272</name>
</gene>
<comment type="caution">
    <text evidence="1">The sequence shown here is derived from an EMBL/GenBank/DDBJ whole genome shotgun (WGS) entry which is preliminary data.</text>
</comment>
<reference evidence="1" key="1">
    <citation type="submission" date="2013-08" db="EMBL/GenBank/DDBJ databases">
        <authorList>
            <person name="Mendez C."/>
            <person name="Richter M."/>
            <person name="Ferrer M."/>
            <person name="Sanchez J."/>
        </authorList>
    </citation>
    <scope>NUCLEOTIDE SEQUENCE</scope>
</reference>
<dbReference type="NCBIfam" id="NF033819">
    <property type="entry name" value="IS66_TnpB"/>
    <property type="match status" value="1"/>
</dbReference>
<proteinExistence type="predicted"/>
<reference evidence="1" key="2">
    <citation type="journal article" date="2014" name="ISME J.">
        <title>Microbial stratification in low pH oxic and suboxic macroscopic growths along an acid mine drainage.</title>
        <authorList>
            <person name="Mendez-Garcia C."/>
            <person name="Mesa V."/>
            <person name="Sprenger R.R."/>
            <person name="Richter M."/>
            <person name="Diez M.S."/>
            <person name="Solano J."/>
            <person name="Bargiela R."/>
            <person name="Golyshina O.V."/>
            <person name="Manteca A."/>
            <person name="Ramos J.L."/>
            <person name="Gallego J.R."/>
            <person name="Llorente I."/>
            <person name="Martins Dos Santos V.A."/>
            <person name="Jensen O.N."/>
            <person name="Pelaez A.I."/>
            <person name="Sanchez J."/>
            <person name="Ferrer M."/>
        </authorList>
    </citation>
    <scope>NUCLEOTIDE SEQUENCE</scope>
</reference>
<name>T1A8H4_9ZZZZ</name>
<dbReference type="EMBL" id="AUZZ01004419">
    <property type="protein sequence ID" value="EQD53307.1"/>
    <property type="molecule type" value="Genomic_DNA"/>
</dbReference>